<dbReference type="Proteomes" id="UP001202328">
    <property type="component" value="Unassembled WGS sequence"/>
</dbReference>
<dbReference type="AlphaFoldDB" id="A0AAD4X5L0"/>
<evidence type="ECO:0000313" key="3">
    <source>
        <dbReference type="Proteomes" id="UP001202328"/>
    </source>
</evidence>
<feature type="domain" description="Cyclin C-terminal" evidence="1">
    <location>
        <begin position="1"/>
        <end position="60"/>
    </location>
</feature>
<dbReference type="InterPro" id="IPR036915">
    <property type="entry name" value="Cyclin-like_sf"/>
</dbReference>
<comment type="caution">
    <text evidence="2">The sequence shown here is derived from an EMBL/GenBank/DDBJ whole genome shotgun (WGS) entry which is preliminary data.</text>
</comment>
<evidence type="ECO:0000313" key="2">
    <source>
        <dbReference type="EMBL" id="KAI3849766.1"/>
    </source>
</evidence>
<evidence type="ECO:0000259" key="1">
    <source>
        <dbReference type="Pfam" id="PF02984"/>
    </source>
</evidence>
<proteinExistence type="predicted"/>
<dbReference type="EMBL" id="JAJJMB010016078">
    <property type="protein sequence ID" value="KAI3849766.1"/>
    <property type="molecule type" value="Genomic_DNA"/>
</dbReference>
<organism evidence="2 3">
    <name type="scientific">Papaver atlanticum</name>
    <dbReference type="NCBI Taxonomy" id="357466"/>
    <lineage>
        <taxon>Eukaryota</taxon>
        <taxon>Viridiplantae</taxon>
        <taxon>Streptophyta</taxon>
        <taxon>Embryophyta</taxon>
        <taxon>Tracheophyta</taxon>
        <taxon>Spermatophyta</taxon>
        <taxon>Magnoliopsida</taxon>
        <taxon>Ranunculales</taxon>
        <taxon>Papaveraceae</taxon>
        <taxon>Papaveroideae</taxon>
        <taxon>Papaver</taxon>
    </lineage>
</organism>
<dbReference type="InterPro" id="IPR004367">
    <property type="entry name" value="Cyclin_C-dom"/>
</dbReference>
<dbReference type="SUPFAM" id="SSF47954">
    <property type="entry name" value="Cyclin-like"/>
    <property type="match status" value="1"/>
</dbReference>
<keyword evidence="3" id="KW-1185">Reference proteome</keyword>
<protein>
    <recommendedName>
        <fullName evidence="1">Cyclin C-terminal domain-containing protein</fullName>
    </recommendedName>
</protein>
<sequence>MLAASPVYEARCTLNKTQLWDKTLEIHTDYTGSQLIDFLVSFHAGVSEDKLRVVFNKYSNLNIVPLLYLPQPKGFLLHDTVMENRTELIFIMYA</sequence>
<gene>
    <name evidence="2" type="ORF">MKW98_026680</name>
</gene>
<accession>A0AAD4X5L0</accession>
<dbReference type="Gene3D" id="1.10.472.10">
    <property type="entry name" value="Cyclin-like"/>
    <property type="match status" value="1"/>
</dbReference>
<dbReference type="Pfam" id="PF02984">
    <property type="entry name" value="Cyclin_C"/>
    <property type="match status" value="1"/>
</dbReference>
<reference evidence="2" key="1">
    <citation type="submission" date="2022-04" db="EMBL/GenBank/DDBJ databases">
        <title>A functionally conserved STORR gene fusion in Papaver species that diverged 16.8 million years ago.</title>
        <authorList>
            <person name="Catania T."/>
        </authorList>
    </citation>
    <scope>NUCLEOTIDE SEQUENCE</scope>
    <source>
        <strain evidence="2">S-188037</strain>
    </source>
</reference>
<name>A0AAD4X5L0_9MAGN</name>